<dbReference type="InParanoid" id="A0A1S3HFE4"/>
<organism evidence="2 3">
    <name type="scientific">Lingula anatina</name>
    <name type="common">Brachiopod</name>
    <name type="synonym">Lingula unguis</name>
    <dbReference type="NCBI Taxonomy" id="7574"/>
    <lineage>
        <taxon>Eukaryota</taxon>
        <taxon>Metazoa</taxon>
        <taxon>Spiralia</taxon>
        <taxon>Lophotrochozoa</taxon>
        <taxon>Brachiopoda</taxon>
        <taxon>Linguliformea</taxon>
        <taxon>Lingulata</taxon>
        <taxon>Lingulida</taxon>
        <taxon>Linguloidea</taxon>
        <taxon>Lingulidae</taxon>
        <taxon>Lingula</taxon>
    </lineage>
</organism>
<dbReference type="KEGG" id="lak:106154069"/>
<dbReference type="GeneID" id="106154069"/>
<feature type="region of interest" description="Disordered" evidence="1">
    <location>
        <begin position="150"/>
        <end position="170"/>
    </location>
</feature>
<feature type="region of interest" description="Disordered" evidence="1">
    <location>
        <begin position="290"/>
        <end position="321"/>
    </location>
</feature>
<proteinExistence type="predicted"/>
<dbReference type="RefSeq" id="XP_013383759.1">
    <property type="nucleotide sequence ID" value="XM_013528305.1"/>
</dbReference>
<name>A0A1S3HFE4_LINAN</name>
<evidence type="ECO:0000256" key="1">
    <source>
        <dbReference type="SAM" id="MobiDB-lite"/>
    </source>
</evidence>
<protein>
    <submittedName>
        <fullName evidence="3">Uncharacterized protein LOC106154069</fullName>
    </submittedName>
</protein>
<dbReference type="Proteomes" id="UP000085678">
    <property type="component" value="Unplaced"/>
</dbReference>
<sequence>MAQDFGAWAAAYELSTETLDVLKEAGFASVRSCRLLMDALIQKTFGKAIPLGQILMLQEAVAAFKTGGRREDEREPLGPSFPGPSNSEERQQPLTDNNVNRDPDVNLGGNDATRNMAAPCNEAVSEMNPTGGATGELDFTKICQLLDERSPTDPTGTNHEGKGTFDPFTTNKSTAKRHYDIRDFVMFRQNYNASESSNTSLRIGDFNVILNDRRPSLETITQAQYMEASMKILQEIIDKDNADMVTVSSYVGYITKIACMAQTFTWASLLTYDTEYHKLQVAQGFQWGSDDDKNDGDEISGLDGTFPTLQTHEPIPGGKFKKSQVDTLKNRTLTPLYRSQCNSISNNHIGSS</sequence>
<gene>
    <name evidence="3" type="primary">LOC106154069</name>
</gene>
<feature type="region of interest" description="Disordered" evidence="1">
    <location>
        <begin position="66"/>
        <end position="113"/>
    </location>
</feature>
<evidence type="ECO:0000313" key="3">
    <source>
        <dbReference type="RefSeq" id="XP_013383759.1"/>
    </source>
</evidence>
<accession>A0A1S3HFE4</accession>
<dbReference type="AlphaFoldDB" id="A0A1S3HFE4"/>
<evidence type="ECO:0000313" key="2">
    <source>
        <dbReference type="Proteomes" id="UP000085678"/>
    </source>
</evidence>
<keyword evidence="2" id="KW-1185">Reference proteome</keyword>
<reference evidence="3" key="1">
    <citation type="submission" date="2025-08" db="UniProtKB">
        <authorList>
            <consortium name="RefSeq"/>
        </authorList>
    </citation>
    <scope>IDENTIFICATION</scope>
    <source>
        <tissue evidence="3">Gonads</tissue>
    </source>
</reference>